<accession>A0A9X2AAX1</accession>
<dbReference type="RefSeq" id="WP_240713800.1">
    <property type="nucleotide sequence ID" value="NZ_JAKVTV010000003.1"/>
</dbReference>
<dbReference type="Proteomes" id="UP001139226">
    <property type="component" value="Unassembled WGS sequence"/>
</dbReference>
<keyword evidence="2" id="KW-1185">Reference proteome</keyword>
<protein>
    <submittedName>
        <fullName evidence="1">DUF6428 family protein</fullName>
    </submittedName>
</protein>
<reference evidence="1" key="1">
    <citation type="submission" date="2022-03" db="EMBL/GenBank/DDBJ databases">
        <title>Gramella crocea sp. nov., isolated from activated sludge of a seafood processing plant.</title>
        <authorList>
            <person name="Zhang X."/>
        </authorList>
    </citation>
    <scope>NUCLEOTIDE SEQUENCE</scope>
    <source>
        <strain evidence="1">YJ019</strain>
    </source>
</reference>
<name>A0A9X2AAX1_9FLAO</name>
<dbReference type="EMBL" id="JAKVTV010000003">
    <property type="protein sequence ID" value="MCH4823631.1"/>
    <property type="molecule type" value="Genomic_DNA"/>
</dbReference>
<comment type="caution">
    <text evidence="1">The sequence shown here is derived from an EMBL/GenBank/DDBJ whole genome shotgun (WGS) entry which is preliminary data.</text>
</comment>
<evidence type="ECO:0000313" key="1">
    <source>
        <dbReference type="EMBL" id="MCH4823631.1"/>
    </source>
</evidence>
<gene>
    <name evidence="1" type="ORF">ML462_10660</name>
</gene>
<proteinExistence type="predicted"/>
<evidence type="ECO:0000313" key="2">
    <source>
        <dbReference type="Proteomes" id="UP001139226"/>
    </source>
</evidence>
<dbReference type="AlphaFoldDB" id="A0A9X2AAX1"/>
<sequence>MKLSEFRDQLSGLQEIAFELPNGSLVPEHFHVTEVGKITKQFIDCGGTLRDEEKISFQLWEENDYNHRLHPEKLIKIIDLAKDKLGLPDADIEVEYQGESINKFELGFNGSNFLLINMQTACLAKEKCGIPDKKPKIKLSELQNSGCNPNSGCC</sequence>
<dbReference type="Pfam" id="PF20001">
    <property type="entry name" value="DUF6428"/>
    <property type="match status" value="1"/>
</dbReference>
<dbReference type="InterPro" id="IPR045534">
    <property type="entry name" value="DUF6428"/>
</dbReference>
<organism evidence="1 2">
    <name type="scientific">Christiangramia lutea</name>
    <dbReference type="NCBI Taxonomy" id="1607951"/>
    <lineage>
        <taxon>Bacteria</taxon>
        <taxon>Pseudomonadati</taxon>
        <taxon>Bacteroidota</taxon>
        <taxon>Flavobacteriia</taxon>
        <taxon>Flavobacteriales</taxon>
        <taxon>Flavobacteriaceae</taxon>
        <taxon>Christiangramia</taxon>
    </lineage>
</organism>